<protein>
    <recommendedName>
        <fullName evidence="4">Transposase</fullName>
    </recommendedName>
</protein>
<sequence length="153" mass="17077">MDIAISPSDIYDMTQLSQRTDRVLPNGVCLLPPLQTCDKGNACLSCGHFATDASHLDELIDQRTKTLTLIELRRDQYRQRTGRELTDQNVWIHERRRELASLDAIIDRLRSDPAAQGNSVGGAGTANRLPLMQIKSRGSHESVLRKADPGNTR</sequence>
<keyword evidence="3" id="KW-1185">Reference proteome</keyword>
<evidence type="ECO:0008006" key="4">
    <source>
        <dbReference type="Google" id="ProtNLM"/>
    </source>
</evidence>
<proteinExistence type="predicted"/>
<accession>A0A1X1YJ74</accession>
<name>A0A1X1YJ74_9MYCO</name>
<dbReference type="STRING" id="487514.A5707_20415"/>
<gene>
    <name evidence="2" type="ORF">AWC14_19345</name>
</gene>
<reference evidence="2 3" key="1">
    <citation type="submission" date="2016-01" db="EMBL/GenBank/DDBJ databases">
        <title>The new phylogeny of the genus Mycobacterium.</title>
        <authorList>
            <person name="Tarcisio F."/>
            <person name="Conor M."/>
            <person name="Antonella G."/>
            <person name="Elisabetta G."/>
            <person name="Giulia F.S."/>
            <person name="Sara T."/>
            <person name="Anna F."/>
            <person name="Clotilde B."/>
            <person name="Roberto B."/>
            <person name="Veronica D.S."/>
            <person name="Fabio R."/>
            <person name="Monica P."/>
            <person name="Olivier J."/>
            <person name="Enrico T."/>
            <person name="Nicola S."/>
        </authorList>
    </citation>
    <scope>NUCLEOTIDE SEQUENCE [LARGE SCALE GENOMIC DNA]</scope>
    <source>
        <strain evidence="2 3">DSM 45166</strain>
    </source>
</reference>
<feature type="region of interest" description="Disordered" evidence="1">
    <location>
        <begin position="113"/>
        <end position="153"/>
    </location>
</feature>
<comment type="caution">
    <text evidence="2">The sequence shown here is derived from an EMBL/GenBank/DDBJ whole genome shotgun (WGS) entry which is preliminary data.</text>
</comment>
<organism evidence="2 3">
    <name type="scientific">Mycobacterium kyorinense</name>
    <dbReference type="NCBI Taxonomy" id="487514"/>
    <lineage>
        <taxon>Bacteria</taxon>
        <taxon>Bacillati</taxon>
        <taxon>Actinomycetota</taxon>
        <taxon>Actinomycetes</taxon>
        <taxon>Mycobacteriales</taxon>
        <taxon>Mycobacteriaceae</taxon>
        <taxon>Mycobacterium</taxon>
    </lineage>
</organism>
<dbReference type="AlphaFoldDB" id="A0A1X1YJ74"/>
<evidence type="ECO:0000313" key="2">
    <source>
        <dbReference type="EMBL" id="ORW11073.1"/>
    </source>
</evidence>
<dbReference type="EMBL" id="LQPE01000010">
    <property type="protein sequence ID" value="ORW11073.1"/>
    <property type="molecule type" value="Genomic_DNA"/>
</dbReference>
<feature type="compositionally biased region" description="Basic and acidic residues" evidence="1">
    <location>
        <begin position="138"/>
        <end position="153"/>
    </location>
</feature>
<dbReference type="Proteomes" id="UP000193487">
    <property type="component" value="Unassembled WGS sequence"/>
</dbReference>
<evidence type="ECO:0000256" key="1">
    <source>
        <dbReference type="SAM" id="MobiDB-lite"/>
    </source>
</evidence>
<evidence type="ECO:0000313" key="3">
    <source>
        <dbReference type="Proteomes" id="UP000193487"/>
    </source>
</evidence>